<feature type="binding site" evidence="6">
    <location>
        <begin position="298"/>
        <end position="301"/>
    </location>
    <ligand>
        <name>ATP</name>
        <dbReference type="ChEBI" id="CHEBI:30616"/>
    </ligand>
</feature>
<dbReference type="SUPFAM" id="SSF53067">
    <property type="entry name" value="Actin-like ATPase domain"/>
    <property type="match status" value="2"/>
</dbReference>
<dbReference type="Pfam" id="PF06723">
    <property type="entry name" value="MreB_Mbl"/>
    <property type="match status" value="1"/>
</dbReference>
<keyword evidence="1 6" id="KW-0963">Cytoplasm</keyword>
<dbReference type="NCBIfam" id="TIGR00904">
    <property type="entry name" value="mreB"/>
    <property type="match status" value="1"/>
</dbReference>
<dbReference type="GO" id="GO:0005524">
    <property type="term" value="F:ATP binding"/>
    <property type="evidence" value="ECO:0007669"/>
    <property type="project" value="UniProtKB-KW"/>
</dbReference>
<dbReference type="CDD" id="cd10225">
    <property type="entry name" value="ASKHA_NBD_MreB-like"/>
    <property type="match status" value="1"/>
</dbReference>
<evidence type="ECO:0000256" key="4">
    <source>
        <dbReference type="ARBA" id="ARBA00022960"/>
    </source>
</evidence>
<dbReference type="HAMAP" id="MF_02207">
    <property type="entry name" value="MreB"/>
    <property type="match status" value="1"/>
</dbReference>
<dbReference type="Proteomes" id="UP000231086">
    <property type="component" value="Unassembled WGS sequence"/>
</dbReference>
<dbReference type="InterPro" id="IPR056546">
    <property type="entry name" value="MreB_MamK-like"/>
</dbReference>
<evidence type="ECO:0000256" key="2">
    <source>
        <dbReference type="ARBA" id="ARBA00022741"/>
    </source>
</evidence>
<feature type="binding site" evidence="6">
    <location>
        <begin position="218"/>
        <end position="221"/>
    </location>
    <ligand>
        <name>ATP</name>
        <dbReference type="ChEBI" id="CHEBI:30616"/>
    </ligand>
</feature>
<evidence type="ECO:0000313" key="8">
    <source>
        <dbReference type="Proteomes" id="UP000231086"/>
    </source>
</evidence>
<dbReference type="InterPro" id="IPR004753">
    <property type="entry name" value="MreB"/>
</dbReference>
<evidence type="ECO:0000313" key="7">
    <source>
        <dbReference type="EMBL" id="PJE59698.1"/>
    </source>
</evidence>
<evidence type="ECO:0000256" key="3">
    <source>
        <dbReference type="ARBA" id="ARBA00022840"/>
    </source>
</evidence>
<keyword evidence="3 6" id="KW-0067">ATP-binding</keyword>
<protein>
    <recommendedName>
        <fullName evidence="6">Cell shape-determining protein MreB</fullName>
    </recommendedName>
</protein>
<dbReference type="EMBL" id="PFEA01000043">
    <property type="protein sequence ID" value="PJE59698.1"/>
    <property type="molecule type" value="Genomic_DNA"/>
</dbReference>
<evidence type="ECO:0000256" key="1">
    <source>
        <dbReference type="ARBA" id="ARBA00022490"/>
    </source>
</evidence>
<comment type="subunit">
    <text evidence="6">Forms polymers.</text>
</comment>
<reference evidence="8" key="1">
    <citation type="submission" date="2017-09" db="EMBL/GenBank/DDBJ databases">
        <title>Depth-based differentiation of microbial function through sediment-hosted aquifers and enrichment of novel symbionts in the deep terrestrial subsurface.</title>
        <authorList>
            <person name="Probst A.J."/>
            <person name="Ladd B."/>
            <person name="Jarett J.K."/>
            <person name="Geller-Mcgrath D.E."/>
            <person name="Sieber C.M.K."/>
            <person name="Emerson J.B."/>
            <person name="Anantharaman K."/>
            <person name="Thomas B.C."/>
            <person name="Malmstrom R."/>
            <person name="Stieglmeier M."/>
            <person name="Klingl A."/>
            <person name="Woyke T."/>
            <person name="Ryan C.M."/>
            <person name="Banfield J.F."/>
        </authorList>
    </citation>
    <scope>NUCLEOTIDE SEQUENCE [LARGE SCALE GENOMIC DNA]</scope>
</reference>
<comment type="subcellular location">
    <subcellularLocation>
        <location evidence="6">Cytoplasm</location>
    </subcellularLocation>
    <text evidence="6">Membrane-associated.</text>
</comment>
<comment type="caution">
    <text evidence="7">The sequence shown here is derived from an EMBL/GenBank/DDBJ whole genome shotgun (WGS) entry which is preliminary data.</text>
</comment>
<dbReference type="Gene3D" id="3.30.420.40">
    <property type="match status" value="2"/>
</dbReference>
<feature type="binding site" evidence="6">
    <location>
        <begin position="24"/>
        <end position="26"/>
    </location>
    <ligand>
        <name>ATP</name>
        <dbReference type="ChEBI" id="CHEBI:30616"/>
    </ligand>
</feature>
<dbReference type="GO" id="GO:0000902">
    <property type="term" value="P:cell morphogenesis"/>
    <property type="evidence" value="ECO:0007669"/>
    <property type="project" value="InterPro"/>
</dbReference>
<dbReference type="InterPro" id="IPR043129">
    <property type="entry name" value="ATPase_NBD"/>
</dbReference>
<dbReference type="GO" id="GO:0005737">
    <property type="term" value="C:cytoplasm"/>
    <property type="evidence" value="ECO:0007669"/>
    <property type="project" value="UniProtKB-SubCell"/>
</dbReference>
<proteinExistence type="inferred from homology"/>
<evidence type="ECO:0000256" key="6">
    <source>
        <dbReference type="HAMAP-Rule" id="MF_02207"/>
    </source>
</evidence>
<organism evidence="7 8">
    <name type="scientific">Candidatus Portnoybacteria bacterium CG10_big_fil_rev_8_21_14_0_10_44_7</name>
    <dbReference type="NCBI Taxonomy" id="1974816"/>
    <lineage>
        <taxon>Bacteria</taxon>
        <taxon>Candidatus Portnoyibacteriota</taxon>
    </lineage>
</organism>
<dbReference type="GO" id="GO:0008360">
    <property type="term" value="P:regulation of cell shape"/>
    <property type="evidence" value="ECO:0007669"/>
    <property type="project" value="UniProtKB-UniRule"/>
</dbReference>
<dbReference type="NCBIfam" id="NF010539">
    <property type="entry name" value="PRK13927.1"/>
    <property type="match status" value="1"/>
</dbReference>
<keyword evidence="2 6" id="KW-0547">Nucleotide-binding</keyword>
<comment type="similarity">
    <text evidence="5 6">Belongs to the FtsA/MreB family.</text>
</comment>
<accession>A0A2M8KIF7</accession>
<evidence type="ECO:0000256" key="5">
    <source>
        <dbReference type="ARBA" id="ARBA00023458"/>
    </source>
</evidence>
<dbReference type="PANTHER" id="PTHR42749:SF1">
    <property type="entry name" value="CELL SHAPE-DETERMINING PROTEIN MREB"/>
    <property type="match status" value="1"/>
</dbReference>
<sequence length="355" mass="38156">MSLIKKAKKVLNFFSEDIGIDLGTANTLVYVKGRGIVINEPSVVAINEKTGQLLAIGTEAKKMVGRTPAHIVASRPLVDGVISDFEVTEQMLRYFLNQVHKKGIGFLARPRIVVGIPFGVTEVEKRAVEDAARNAGAKDVFLVEEPIAAAIGARLPICEATGHLMVDIGGGTTEVAVISLGGVVVARSLRVAGDKMNEDIINYARDNFKLLLGEKTAEEIKIKIGSAFELEEELETTMRGRDLVTGLPKEVVVTDEDIRDALEKSVKILVAAVKDTVQDSPPELVADIMGKGIMLSGGGSLLRGLDTLIAHHTKIPVKICEDPLTAVVRGCGIILEDVDALRDVFVSTQYAETPR</sequence>
<feature type="binding site" evidence="6">
    <location>
        <begin position="170"/>
        <end position="172"/>
    </location>
    <ligand>
        <name>ATP</name>
        <dbReference type="ChEBI" id="CHEBI:30616"/>
    </ligand>
</feature>
<gene>
    <name evidence="6" type="primary">mreB</name>
    <name evidence="7" type="ORF">COU85_02295</name>
</gene>
<dbReference type="PANTHER" id="PTHR42749">
    <property type="entry name" value="CELL SHAPE-DETERMINING PROTEIN MREB"/>
    <property type="match status" value="1"/>
</dbReference>
<name>A0A2M8KIF7_9BACT</name>
<comment type="function">
    <text evidence="6">Forms membrane-associated dynamic filaments that are essential for cell shape determination. Acts by regulating cell wall synthesis and cell elongation, and thus cell shape. A feedback loop between cell geometry and MreB localization may maintain elongated cell shape by targeting cell wall growth to regions of negative cell wall curvature.</text>
</comment>
<keyword evidence="4 6" id="KW-0133">Cell shape</keyword>
<dbReference type="PRINTS" id="PR01652">
    <property type="entry name" value="SHAPEPROTEIN"/>
</dbReference>
<dbReference type="AlphaFoldDB" id="A0A2M8KIF7"/>